<dbReference type="Pfam" id="PF02898">
    <property type="entry name" value="NO_synthase"/>
    <property type="match status" value="1"/>
</dbReference>
<dbReference type="InterPro" id="IPR044940">
    <property type="entry name" value="NOS_dom_2"/>
</dbReference>
<keyword evidence="3 12" id="KW-0349">Heme</keyword>
<dbReference type="Gene3D" id="3.90.1230.10">
    <property type="entry name" value="Nitric Oxide Synthase, Chain A, domain 3"/>
    <property type="match status" value="1"/>
</dbReference>
<dbReference type="InterPro" id="IPR050607">
    <property type="entry name" value="NOS"/>
</dbReference>
<organism evidence="17 18">
    <name type="scientific">Hypsibius exemplaris</name>
    <name type="common">Freshwater tardigrade</name>
    <dbReference type="NCBI Taxonomy" id="2072580"/>
    <lineage>
        <taxon>Eukaryota</taxon>
        <taxon>Metazoa</taxon>
        <taxon>Ecdysozoa</taxon>
        <taxon>Tardigrada</taxon>
        <taxon>Eutardigrada</taxon>
        <taxon>Parachela</taxon>
        <taxon>Hypsibioidea</taxon>
        <taxon>Hypsibiidae</taxon>
        <taxon>Hypsibius</taxon>
    </lineage>
</organism>
<dbReference type="InterPro" id="IPR001709">
    <property type="entry name" value="Flavoprot_Pyr_Nucl_cyt_Rdtase"/>
</dbReference>
<dbReference type="Gene3D" id="3.40.50.360">
    <property type="match status" value="1"/>
</dbReference>
<dbReference type="GO" id="GO:0050661">
    <property type="term" value="F:NADP binding"/>
    <property type="evidence" value="ECO:0007669"/>
    <property type="project" value="InterPro"/>
</dbReference>
<dbReference type="InterPro" id="IPR017938">
    <property type="entry name" value="Riboflavin_synthase-like_b-brl"/>
</dbReference>
<feature type="region of interest" description="Disordered" evidence="14">
    <location>
        <begin position="1"/>
        <end position="30"/>
    </location>
</feature>
<evidence type="ECO:0000259" key="15">
    <source>
        <dbReference type="PROSITE" id="PS50902"/>
    </source>
</evidence>
<feature type="domain" description="Flavodoxin-like" evidence="15">
    <location>
        <begin position="481"/>
        <end position="619"/>
    </location>
</feature>
<dbReference type="PROSITE" id="PS50902">
    <property type="entry name" value="FLAVODOXIN_LIKE"/>
    <property type="match status" value="1"/>
</dbReference>
<sequence>MGTDTKPSRMRRTSQQRRPSQTGQPNLGDKKKFVKLQNHLDGNATTDTLHRHQSESVHCNPQRCMGSIMNPPLPVGSTRSKDEILGFARDFFRQFFESKAQLNNSAHNERLSSVEAAIFATGHYDLTEEELLFAAKTAWRNSQRCIARIQWQTLKVFDARNAETPQEMFEAILRHIKYAGSVEGIPSAMTVFRHRTGPGEDMRIWNAQLIKYAGYRQPDGTVIGDGGSVEFTEVCERLGWKGKGGQFDILPVVVSIGMQEPQFFELPEEYKKEVVLQHPEYPNFVEAGLKWYTVPAVSNMMFDVGGIQFPASVFSGCYMNTEIARNLCDSNRYNVMESLAGSVFGLDTSKTWNLWKDRVFLEVNRAVLYSFQTSNITVIDHHSASESFVRHMQNEQRLRGGCPADWIWIVPPLGGSLLSVFHQEMLDYRLTPSLSYQPEPWAAYFSRTAKRSRYFTLRQIAKLILFSTKLMRTARARRVPVTILYATETGKSERYARSLGDLFSRAFDAKVASVEHYDCLKLDEEKLLIIVASTFGNGDPPDSGKAFGSYLQGRVEPLHQLRSAVFGVGSSAYPQFCTFARQIDRSLTRLGADCILPIHTGDEVNGQDRSFKEWATEIYEVACDEFGIADSATTSVSAMSERDNSWSRGTARLLEGEWDDEFKNPQHVVSDALGKTHRKDVKVCTLIGKENLQSDASTRQTLRLTLQTSEPVEYEPGDHLSVFVHNDPVSVRVLLTRLGVEANGKALAVETSNNGGSNTWRKLNRLPALPLELLLAAFLDITTPPSQTFLSFLSELASNLDERERLTQLSQRLDEYENWKRCNWPSLVEVLDYFPSIQLDVSLLLMELPLLQPRFYSISSSPLTKPNQIELTVAILTYVTKNGNGPLHCGVASTHFSSAPIGQPIYYYLRRTPSFHLPKLMSTTTPVYMIGAGSGIAPFRGFWQHLERRIERPEVTLIFGCRDTMLDHIYEEEIDELRQKAVIKHFHLALSRERGQSKIYVQNVIPTISEAVFTDLTEKGAHVYVCGDVGMATGVLDAIKDVCVAKGMPEVQAAKFLDKLRADNRYHEDIFGTYKSGCGYLCVEAH</sequence>
<gene>
    <name evidence="17" type="ORF">BV898_12245</name>
</gene>
<keyword evidence="18" id="KW-1185">Reference proteome</keyword>
<dbReference type="PANTHER" id="PTHR43410:SF1">
    <property type="entry name" value="NITRIC OXIDE SYNTHASE"/>
    <property type="match status" value="1"/>
</dbReference>
<reference evidence="18" key="1">
    <citation type="submission" date="2017-01" db="EMBL/GenBank/DDBJ databases">
        <title>Comparative genomics of anhydrobiosis in the tardigrade Hypsibius dujardini.</title>
        <authorList>
            <person name="Yoshida Y."/>
            <person name="Koutsovoulos G."/>
            <person name="Laetsch D."/>
            <person name="Stevens L."/>
            <person name="Kumar S."/>
            <person name="Horikawa D."/>
            <person name="Ishino K."/>
            <person name="Komine S."/>
            <person name="Tomita M."/>
            <person name="Blaxter M."/>
            <person name="Arakawa K."/>
        </authorList>
    </citation>
    <scope>NUCLEOTIDE SEQUENCE [LARGE SCALE GENOMIC DNA]</scope>
    <source>
        <strain evidence="18">Z151</strain>
    </source>
</reference>
<accession>A0A1W0WE96</accession>
<evidence type="ECO:0000313" key="18">
    <source>
        <dbReference type="Proteomes" id="UP000192578"/>
    </source>
</evidence>
<keyword evidence="7 12" id="KW-0274">FAD</keyword>
<dbReference type="Pfam" id="PF00258">
    <property type="entry name" value="Flavodoxin_1"/>
    <property type="match status" value="1"/>
</dbReference>
<dbReference type="GO" id="GO:0020037">
    <property type="term" value="F:heme binding"/>
    <property type="evidence" value="ECO:0007669"/>
    <property type="project" value="InterPro"/>
</dbReference>
<keyword evidence="9 12" id="KW-0112">Calmodulin-binding</keyword>
<evidence type="ECO:0000256" key="11">
    <source>
        <dbReference type="ARBA" id="ARBA00023004"/>
    </source>
</evidence>
<feature type="domain" description="FAD-binding FR-type" evidence="16">
    <location>
        <begin position="679"/>
        <end position="918"/>
    </location>
</feature>
<feature type="binding site" description="axial binding residue" evidence="13">
    <location>
        <position position="145"/>
    </location>
    <ligand>
        <name>heme b</name>
        <dbReference type="ChEBI" id="CHEBI:60344"/>
    </ligand>
    <ligandPart>
        <name>Fe</name>
        <dbReference type="ChEBI" id="CHEBI:18248"/>
    </ligandPart>
</feature>
<keyword evidence="4" id="KW-0285">Flavoprotein</keyword>
<dbReference type="Pfam" id="PF00667">
    <property type="entry name" value="FAD_binding_1"/>
    <property type="match status" value="1"/>
</dbReference>
<dbReference type="Gene3D" id="2.40.30.10">
    <property type="entry name" value="Translation factors"/>
    <property type="match status" value="1"/>
</dbReference>
<evidence type="ECO:0000256" key="9">
    <source>
        <dbReference type="ARBA" id="ARBA00022860"/>
    </source>
</evidence>
<keyword evidence="8 12" id="KW-0521">NADP</keyword>
<dbReference type="Pfam" id="PF00175">
    <property type="entry name" value="NAD_binding_1"/>
    <property type="match status" value="1"/>
</dbReference>
<evidence type="ECO:0000256" key="10">
    <source>
        <dbReference type="ARBA" id="ARBA00023002"/>
    </source>
</evidence>
<dbReference type="InterPro" id="IPR003097">
    <property type="entry name" value="CysJ-like_FAD-binding"/>
</dbReference>
<dbReference type="InterPro" id="IPR044944">
    <property type="entry name" value="NOS_dom_3"/>
</dbReference>
<comment type="cofactor">
    <cofactor evidence="12">
        <name>FMN</name>
        <dbReference type="ChEBI" id="CHEBI:58210"/>
    </cofactor>
    <text evidence="12">Binds 1 FMN.</text>
</comment>
<evidence type="ECO:0000256" key="3">
    <source>
        <dbReference type="ARBA" id="ARBA00022617"/>
    </source>
</evidence>
<keyword evidence="10 12" id="KW-0560">Oxidoreductase</keyword>
<evidence type="ECO:0000256" key="4">
    <source>
        <dbReference type="ARBA" id="ARBA00022630"/>
    </source>
</evidence>
<comment type="similarity">
    <text evidence="2 12">Belongs to the NOS family.</text>
</comment>
<name>A0A1W0WE96_HYPEX</name>
<dbReference type="Gene3D" id="3.90.340.10">
    <property type="entry name" value="Nitric Oxide Synthase, Chain A, domain 1"/>
    <property type="match status" value="1"/>
</dbReference>
<dbReference type="InterPro" id="IPR023173">
    <property type="entry name" value="NADPH_Cyt_P450_Rdtase_alpha"/>
</dbReference>
<evidence type="ECO:0000313" key="17">
    <source>
        <dbReference type="EMBL" id="OQV13497.1"/>
    </source>
</evidence>
<comment type="cofactor">
    <cofactor evidence="12">
        <name>FAD</name>
        <dbReference type="ChEBI" id="CHEBI:57692"/>
    </cofactor>
    <text evidence="12">Binds 1 FAD.</text>
</comment>
<comment type="function">
    <text evidence="12">Produces nitric oxide (NO) which is a messenger molecule with diverse functions.</text>
</comment>
<dbReference type="GO" id="GO:0004517">
    <property type="term" value="F:nitric-oxide synthase activity"/>
    <property type="evidence" value="ECO:0007669"/>
    <property type="project" value="UniProtKB-EC"/>
</dbReference>
<dbReference type="GO" id="GO:0046872">
    <property type="term" value="F:metal ion binding"/>
    <property type="evidence" value="ECO:0007669"/>
    <property type="project" value="UniProtKB-KW"/>
</dbReference>
<dbReference type="PROSITE" id="PS51384">
    <property type="entry name" value="FAD_FR"/>
    <property type="match status" value="1"/>
</dbReference>
<dbReference type="SUPFAM" id="SSF52343">
    <property type="entry name" value="Ferredoxin reductase-like, C-terminal NADP-linked domain"/>
    <property type="match status" value="1"/>
</dbReference>
<evidence type="ECO:0000256" key="2">
    <source>
        <dbReference type="ARBA" id="ARBA00006267"/>
    </source>
</evidence>
<comment type="catalytic activity">
    <reaction evidence="12">
        <text>2 L-arginine + 3 NADPH + 4 O2 + H(+) = 2 L-citrulline + 2 nitric oxide + 3 NADP(+) + 4 H2O</text>
        <dbReference type="Rhea" id="RHEA:19897"/>
        <dbReference type="ChEBI" id="CHEBI:15377"/>
        <dbReference type="ChEBI" id="CHEBI:15378"/>
        <dbReference type="ChEBI" id="CHEBI:15379"/>
        <dbReference type="ChEBI" id="CHEBI:16480"/>
        <dbReference type="ChEBI" id="CHEBI:32682"/>
        <dbReference type="ChEBI" id="CHEBI:57743"/>
        <dbReference type="ChEBI" id="CHEBI:57783"/>
        <dbReference type="ChEBI" id="CHEBI:58349"/>
        <dbReference type="EC" id="1.14.13.39"/>
    </reaction>
</comment>
<dbReference type="Gene3D" id="1.20.990.10">
    <property type="entry name" value="NADPH-cytochrome p450 Reductase, Chain A, domain 3"/>
    <property type="match status" value="1"/>
</dbReference>
<evidence type="ECO:0000256" key="14">
    <source>
        <dbReference type="SAM" id="MobiDB-lite"/>
    </source>
</evidence>
<dbReference type="PANTHER" id="PTHR43410">
    <property type="entry name" value="NITRIC OXIDE SYNTHASE OXYGENASE"/>
    <property type="match status" value="1"/>
</dbReference>
<dbReference type="SUPFAM" id="SSF52218">
    <property type="entry name" value="Flavoproteins"/>
    <property type="match status" value="1"/>
</dbReference>
<dbReference type="FunFam" id="1.20.990.10:FF:000002">
    <property type="entry name" value="Nitric oxide synthase"/>
    <property type="match status" value="1"/>
</dbReference>
<evidence type="ECO:0000256" key="8">
    <source>
        <dbReference type="ARBA" id="ARBA00022857"/>
    </source>
</evidence>
<evidence type="ECO:0000259" key="16">
    <source>
        <dbReference type="PROSITE" id="PS51384"/>
    </source>
</evidence>
<dbReference type="OrthoDB" id="1688044at2759"/>
<dbReference type="PRINTS" id="PR00369">
    <property type="entry name" value="FLAVODOXIN"/>
</dbReference>
<dbReference type="InterPro" id="IPR012144">
    <property type="entry name" value="NOS_euk"/>
</dbReference>
<comment type="cofactor">
    <cofactor evidence="1 12">
        <name>heme b</name>
        <dbReference type="ChEBI" id="CHEBI:60344"/>
    </cofactor>
</comment>
<dbReference type="GO" id="GO:0006809">
    <property type="term" value="P:nitric oxide biosynthetic process"/>
    <property type="evidence" value="ECO:0007669"/>
    <property type="project" value="InterPro"/>
</dbReference>
<dbReference type="Gene3D" id="3.90.440.10">
    <property type="entry name" value="Nitric Oxide Synthase,Heme Domain,Chain A domain 2"/>
    <property type="match status" value="1"/>
</dbReference>
<dbReference type="InterPro" id="IPR008254">
    <property type="entry name" value="Flavodoxin/NO_synth"/>
</dbReference>
<dbReference type="InterPro" id="IPR004030">
    <property type="entry name" value="NOS_N"/>
</dbReference>
<evidence type="ECO:0000256" key="12">
    <source>
        <dbReference type="PIRNR" id="PIRNR000333"/>
    </source>
</evidence>
<dbReference type="GO" id="GO:0005516">
    <property type="term" value="F:calmodulin binding"/>
    <property type="evidence" value="ECO:0007669"/>
    <property type="project" value="UniProtKB-KW"/>
</dbReference>
<evidence type="ECO:0000256" key="13">
    <source>
        <dbReference type="PIRSR" id="PIRSR000333-1"/>
    </source>
</evidence>
<dbReference type="InterPro" id="IPR001094">
    <property type="entry name" value="Flavdoxin-like"/>
</dbReference>
<feature type="compositionally biased region" description="Low complexity" evidence="14">
    <location>
        <begin position="16"/>
        <end position="25"/>
    </location>
</feature>
<comment type="caution">
    <text evidence="17">The sequence shown here is derived from an EMBL/GenBank/DDBJ whole genome shotgun (WGS) entry which is preliminary data.</text>
</comment>
<dbReference type="InterPro" id="IPR039261">
    <property type="entry name" value="FNR_nucleotide-bd"/>
</dbReference>
<dbReference type="InterPro" id="IPR029039">
    <property type="entry name" value="Flavoprotein-like_sf"/>
</dbReference>
<dbReference type="PIRSF" id="PIRSF000333">
    <property type="entry name" value="NOS"/>
    <property type="match status" value="1"/>
</dbReference>
<dbReference type="EC" id="1.14.13.39" evidence="12"/>
<dbReference type="PRINTS" id="PR00371">
    <property type="entry name" value="FPNCR"/>
</dbReference>
<dbReference type="SUPFAM" id="SSF56512">
    <property type="entry name" value="Nitric oxide (NO) synthase oxygenase domain"/>
    <property type="match status" value="1"/>
</dbReference>
<keyword evidence="5 12" id="KW-0288">FMN</keyword>
<dbReference type="InterPro" id="IPR001433">
    <property type="entry name" value="OxRdtase_FAD/NAD-bd"/>
</dbReference>
<proteinExistence type="inferred from homology"/>
<keyword evidence="6 12" id="KW-0479">Metal-binding</keyword>
<evidence type="ECO:0000256" key="6">
    <source>
        <dbReference type="ARBA" id="ARBA00022723"/>
    </source>
</evidence>
<keyword evidence="11 12" id="KW-0408">Iron</keyword>
<dbReference type="GO" id="GO:0010181">
    <property type="term" value="F:FMN binding"/>
    <property type="evidence" value="ECO:0007669"/>
    <property type="project" value="InterPro"/>
</dbReference>
<evidence type="ECO:0000256" key="5">
    <source>
        <dbReference type="ARBA" id="ARBA00022643"/>
    </source>
</evidence>
<dbReference type="Gene3D" id="3.40.50.80">
    <property type="entry name" value="Nucleotide-binding domain of ferredoxin-NADP reductase (FNR) module"/>
    <property type="match status" value="1"/>
</dbReference>
<protein>
    <recommendedName>
        <fullName evidence="12">Nitric oxide synthase</fullName>
        <ecNumber evidence="12">1.14.13.39</ecNumber>
    </recommendedName>
</protein>
<dbReference type="InterPro" id="IPR017927">
    <property type="entry name" value="FAD-bd_FR_type"/>
</dbReference>
<dbReference type="AlphaFoldDB" id="A0A1W0WE96"/>
<dbReference type="InterPro" id="IPR044943">
    <property type="entry name" value="NOS_dom_1"/>
</dbReference>
<dbReference type="SUPFAM" id="SSF63380">
    <property type="entry name" value="Riboflavin synthase domain-like"/>
    <property type="match status" value="1"/>
</dbReference>
<dbReference type="GO" id="GO:0050660">
    <property type="term" value="F:flavin adenine dinucleotide binding"/>
    <property type="evidence" value="ECO:0007669"/>
    <property type="project" value="InterPro"/>
</dbReference>
<dbReference type="FunFam" id="3.40.50.360:FF:000019">
    <property type="entry name" value="Nitric oxide synthase"/>
    <property type="match status" value="1"/>
</dbReference>
<dbReference type="EMBL" id="MTYJ01000122">
    <property type="protein sequence ID" value="OQV13497.1"/>
    <property type="molecule type" value="Genomic_DNA"/>
</dbReference>
<dbReference type="InterPro" id="IPR036119">
    <property type="entry name" value="NOS_N_sf"/>
</dbReference>
<dbReference type="Proteomes" id="UP000192578">
    <property type="component" value="Unassembled WGS sequence"/>
</dbReference>
<evidence type="ECO:0000256" key="7">
    <source>
        <dbReference type="ARBA" id="ARBA00022827"/>
    </source>
</evidence>
<evidence type="ECO:0000256" key="1">
    <source>
        <dbReference type="ARBA" id="ARBA00001970"/>
    </source>
</evidence>